<gene>
    <name evidence="2" type="ORF">NU09_3332</name>
</gene>
<keyword evidence="3" id="KW-1185">Reference proteome</keyword>
<reference evidence="2 3" key="1">
    <citation type="submission" date="2014-12" db="EMBL/GenBank/DDBJ databases">
        <title>Genome sequence of Flavobacterium beibuense RSKm HC5.</title>
        <authorList>
            <person name="Kim J.F."/>
            <person name="Song J.Y."/>
            <person name="Kwak M.-J."/>
            <person name="Lee S.-W."/>
        </authorList>
    </citation>
    <scope>NUCLEOTIDE SEQUENCE [LARGE SCALE GENOMIC DNA]</scope>
    <source>
        <strain evidence="2 3">RSKm HC5</strain>
    </source>
</reference>
<comment type="caution">
    <text evidence="2">The sequence shown here is derived from an EMBL/GenBank/DDBJ whole genome shotgun (WGS) entry which is preliminary data.</text>
</comment>
<evidence type="ECO:0008006" key="4">
    <source>
        <dbReference type="Google" id="ProtNLM"/>
    </source>
</evidence>
<dbReference type="AlphaFoldDB" id="A0A444W459"/>
<feature type="signal peptide" evidence="1">
    <location>
        <begin position="1"/>
        <end position="16"/>
    </location>
</feature>
<name>A0A444W459_9FLAO</name>
<dbReference type="OrthoDB" id="1357433at2"/>
<accession>A0A444W459</accession>
<dbReference type="Proteomes" id="UP000289775">
    <property type="component" value="Unassembled WGS sequence"/>
</dbReference>
<dbReference type="EMBL" id="JUIW01000013">
    <property type="protein sequence ID" value="RYJ40502.1"/>
    <property type="molecule type" value="Genomic_DNA"/>
</dbReference>
<feature type="chain" id="PRO_5019239474" description="DUF4468 domain-containing protein" evidence="1">
    <location>
        <begin position="17"/>
        <end position="168"/>
    </location>
</feature>
<dbReference type="RefSeq" id="WP_129752404.1">
    <property type="nucleotide sequence ID" value="NZ_JUIW01000013.1"/>
</dbReference>
<protein>
    <recommendedName>
        <fullName evidence="4">DUF4468 domain-containing protein</fullName>
    </recommendedName>
</protein>
<evidence type="ECO:0000313" key="3">
    <source>
        <dbReference type="Proteomes" id="UP000289775"/>
    </source>
</evidence>
<sequence>MRITLLLLFFYCVAWAQPPVMELQSYGFDPIEVSIPSIPNDKLIKLTQSWAMEYNFGKNTVDITEVTDNSLTISSFKKNAFYYRNYGEVFYFRIRYTMKIEFSQNSYKLSFNVGDIYTDGNVLIEYKLPDYFDSSGKLKDGYSALDDSLEKTVNNIVQSHYDFIVNYR</sequence>
<keyword evidence="1" id="KW-0732">Signal</keyword>
<evidence type="ECO:0000313" key="2">
    <source>
        <dbReference type="EMBL" id="RYJ40502.1"/>
    </source>
</evidence>
<proteinExistence type="predicted"/>
<organism evidence="2 3">
    <name type="scientific">Flavobacterium beibuense</name>
    <dbReference type="NCBI Taxonomy" id="657326"/>
    <lineage>
        <taxon>Bacteria</taxon>
        <taxon>Pseudomonadati</taxon>
        <taxon>Bacteroidota</taxon>
        <taxon>Flavobacteriia</taxon>
        <taxon>Flavobacteriales</taxon>
        <taxon>Flavobacteriaceae</taxon>
        <taxon>Flavobacterium</taxon>
    </lineage>
</organism>
<evidence type="ECO:0000256" key="1">
    <source>
        <dbReference type="SAM" id="SignalP"/>
    </source>
</evidence>